<proteinExistence type="predicted"/>
<evidence type="ECO:0000256" key="1">
    <source>
        <dbReference type="SAM" id="Phobius"/>
    </source>
</evidence>
<feature type="transmembrane region" description="Helical" evidence="1">
    <location>
        <begin position="144"/>
        <end position="165"/>
    </location>
</feature>
<name>A0A067C106_SAPPC</name>
<keyword evidence="1" id="KW-0812">Transmembrane</keyword>
<feature type="transmembrane region" description="Helical" evidence="1">
    <location>
        <begin position="177"/>
        <end position="199"/>
    </location>
</feature>
<dbReference type="VEuPathDB" id="FungiDB:SPRG_14467"/>
<dbReference type="Gene3D" id="1.20.140.150">
    <property type="match status" value="1"/>
</dbReference>
<evidence type="ECO:0008006" key="5">
    <source>
        <dbReference type="Google" id="ProtNLM"/>
    </source>
</evidence>
<dbReference type="RefSeq" id="XP_012209034.1">
    <property type="nucleotide sequence ID" value="XM_012353644.1"/>
</dbReference>
<feature type="chain" id="PRO_5001633990" description="Claudin" evidence="2">
    <location>
        <begin position="22"/>
        <end position="249"/>
    </location>
</feature>
<dbReference type="OrthoDB" id="71476at2759"/>
<evidence type="ECO:0000256" key="2">
    <source>
        <dbReference type="SAM" id="SignalP"/>
    </source>
</evidence>
<dbReference type="GeneID" id="24136269"/>
<organism evidence="3 4">
    <name type="scientific">Saprolegnia parasitica (strain CBS 223.65)</name>
    <dbReference type="NCBI Taxonomy" id="695850"/>
    <lineage>
        <taxon>Eukaryota</taxon>
        <taxon>Sar</taxon>
        <taxon>Stramenopiles</taxon>
        <taxon>Oomycota</taxon>
        <taxon>Saprolegniomycetes</taxon>
        <taxon>Saprolegniales</taxon>
        <taxon>Saprolegniaceae</taxon>
        <taxon>Saprolegnia</taxon>
    </lineage>
</organism>
<evidence type="ECO:0000313" key="3">
    <source>
        <dbReference type="EMBL" id="KDO20221.1"/>
    </source>
</evidence>
<feature type="transmembrane region" description="Helical" evidence="1">
    <location>
        <begin position="211"/>
        <end position="232"/>
    </location>
</feature>
<dbReference type="KEGG" id="spar:SPRG_14467"/>
<protein>
    <recommendedName>
        <fullName evidence="5">Claudin</fullName>
    </recommendedName>
</protein>
<reference evidence="3 4" key="1">
    <citation type="journal article" date="2013" name="PLoS Genet.">
        <title>Distinctive expansion of potential virulence genes in the genome of the oomycete fish pathogen Saprolegnia parasitica.</title>
        <authorList>
            <person name="Jiang R.H."/>
            <person name="de Bruijn I."/>
            <person name="Haas B.J."/>
            <person name="Belmonte R."/>
            <person name="Lobach L."/>
            <person name="Christie J."/>
            <person name="van den Ackerveken G."/>
            <person name="Bottin A."/>
            <person name="Bulone V."/>
            <person name="Diaz-Moreno S.M."/>
            <person name="Dumas B."/>
            <person name="Fan L."/>
            <person name="Gaulin E."/>
            <person name="Govers F."/>
            <person name="Grenville-Briggs L.J."/>
            <person name="Horner N.R."/>
            <person name="Levin J.Z."/>
            <person name="Mammella M."/>
            <person name="Meijer H.J."/>
            <person name="Morris P."/>
            <person name="Nusbaum C."/>
            <person name="Oome S."/>
            <person name="Phillips A.J."/>
            <person name="van Rooyen D."/>
            <person name="Rzeszutek E."/>
            <person name="Saraiva M."/>
            <person name="Secombes C.J."/>
            <person name="Seidl M.F."/>
            <person name="Snel B."/>
            <person name="Stassen J.H."/>
            <person name="Sykes S."/>
            <person name="Tripathy S."/>
            <person name="van den Berg H."/>
            <person name="Vega-Arreguin J.C."/>
            <person name="Wawra S."/>
            <person name="Young S.K."/>
            <person name="Zeng Q."/>
            <person name="Dieguez-Uribeondo J."/>
            <person name="Russ C."/>
            <person name="Tyler B.M."/>
            <person name="van West P."/>
        </authorList>
    </citation>
    <scope>NUCLEOTIDE SEQUENCE [LARGE SCALE GENOMIC DNA]</scope>
    <source>
        <strain evidence="3 4">CBS 223.65</strain>
    </source>
</reference>
<dbReference type="Proteomes" id="UP000030745">
    <property type="component" value="Unassembled WGS sequence"/>
</dbReference>
<keyword evidence="1" id="KW-0472">Membrane</keyword>
<gene>
    <name evidence="3" type="ORF">SPRG_14467</name>
</gene>
<dbReference type="AlphaFoldDB" id="A0A067C106"/>
<dbReference type="OMA" id="FDEDHTT"/>
<sequence length="249" mass="25875">MACSWTGLLAIFLSVAALTLATIALAIPMWSSTVVPGDIKNATAYQNVKFTTGVWGYCVNADFGASGIVLDQCFSFYHTGGAGGELTMNGSSITKIAIGLDVCSEYMNANSSTAMISTRIAGLDKDAFYNFMDKSCGSLGKATLAFATLGMAFGLLSVLSLLLFVTCCAATSRFVTFASIFTLATVGSTLIAFCCWAGQVQPLGAYVSYGAGFGLEIAAFVLALAACVAIKLHQSKGGKALMKEPNIKV</sequence>
<keyword evidence="4" id="KW-1185">Reference proteome</keyword>
<evidence type="ECO:0000313" key="4">
    <source>
        <dbReference type="Proteomes" id="UP000030745"/>
    </source>
</evidence>
<keyword evidence="1" id="KW-1133">Transmembrane helix</keyword>
<accession>A0A067C106</accession>
<dbReference type="EMBL" id="KK583318">
    <property type="protein sequence ID" value="KDO20221.1"/>
    <property type="molecule type" value="Genomic_DNA"/>
</dbReference>
<keyword evidence="2" id="KW-0732">Signal</keyword>
<feature type="signal peptide" evidence="2">
    <location>
        <begin position="1"/>
        <end position="21"/>
    </location>
</feature>